<evidence type="ECO:0000313" key="2">
    <source>
        <dbReference type="Proteomes" id="UP000887569"/>
    </source>
</evidence>
<organism evidence="2 3">
    <name type="scientific">Parascaris univalens</name>
    <name type="common">Nematode worm</name>
    <dbReference type="NCBI Taxonomy" id="6257"/>
    <lineage>
        <taxon>Eukaryota</taxon>
        <taxon>Metazoa</taxon>
        <taxon>Ecdysozoa</taxon>
        <taxon>Nematoda</taxon>
        <taxon>Chromadorea</taxon>
        <taxon>Rhabditida</taxon>
        <taxon>Spirurina</taxon>
        <taxon>Ascaridomorpha</taxon>
        <taxon>Ascaridoidea</taxon>
        <taxon>Ascarididae</taxon>
        <taxon>Parascaris</taxon>
    </lineage>
</organism>
<dbReference type="InterPro" id="IPR007110">
    <property type="entry name" value="Ig-like_dom"/>
</dbReference>
<dbReference type="PANTHER" id="PTHR47633">
    <property type="entry name" value="IMMUNOGLOBULIN"/>
    <property type="match status" value="1"/>
</dbReference>
<dbReference type="AlphaFoldDB" id="A0A914ZQB4"/>
<feature type="domain" description="Ig-like" evidence="1">
    <location>
        <begin position="170"/>
        <end position="258"/>
    </location>
</feature>
<dbReference type="InterPro" id="IPR003599">
    <property type="entry name" value="Ig_sub"/>
</dbReference>
<dbReference type="InterPro" id="IPR036179">
    <property type="entry name" value="Ig-like_dom_sf"/>
</dbReference>
<dbReference type="Proteomes" id="UP000887569">
    <property type="component" value="Unplaced"/>
</dbReference>
<evidence type="ECO:0000259" key="1">
    <source>
        <dbReference type="PROSITE" id="PS50835"/>
    </source>
</evidence>
<dbReference type="SMART" id="SM00408">
    <property type="entry name" value="IGc2"/>
    <property type="match status" value="2"/>
</dbReference>
<name>A0A914ZQB4_PARUN</name>
<dbReference type="Pfam" id="PF07679">
    <property type="entry name" value="I-set"/>
    <property type="match status" value="2"/>
</dbReference>
<dbReference type="SMART" id="SM00409">
    <property type="entry name" value="IG"/>
    <property type="match status" value="2"/>
</dbReference>
<dbReference type="CDD" id="cd00096">
    <property type="entry name" value="Ig"/>
    <property type="match status" value="1"/>
</dbReference>
<dbReference type="Gene3D" id="2.60.40.10">
    <property type="entry name" value="Immunoglobulins"/>
    <property type="match status" value="2"/>
</dbReference>
<protein>
    <submittedName>
        <fullName evidence="3">Ig-like domain-containing protein</fullName>
    </submittedName>
</protein>
<dbReference type="WBParaSite" id="PgB13_g062_t14">
    <property type="protein sequence ID" value="PgB13_g062_t14"/>
    <property type="gene ID" value="PgB13_g062"/>
</dbReference>
<feature type="domain" description="Ig-like" evidence="1">
    <location>
        <begin position="71"/>
        <end position="159"/>
    </location>
</feature>
<dbReference type="InterPro" id="IPR013098">
    <property type="entry name" value="Ig_I-set"/>
</dbReference>
<proteinExistence type="predicted"/>
<dbReference type="InterPro" id="IPR003598">
    <property type="entry name" value="Ig_sub2"/>
</dbReference>
<dbReference type="SUPFAM" id="SSF48726">
    <property type="entry name" value="Immunoglobulin"/>
    <property type="match status" value="2"/>
</dbReference>
<dbReference type="InterPro" id="IPR013783">
    <property type="entry name" value="Ig-like_fold"/>
</dbReference>
<dbReference type="PANTHER" id="PTHR47633:SF4">
    <property type="entry name" value="MYOPALLADIN ISOFORM X1"/>
    <property type="match status" value="1"/>
</dbReference>
<accession>A0A914ZQB4</accession>
<reference evidence="3" key="1">
    <citation type="submission" date="2022-11" db="UniProtKB">
        <authorList>
            <consortium name="WormBaseParasite"/>
        </authorList>
    </citation>
    <scope>IDENTIFICATION</scope>
</reference>
<sequence length="282" mass="31902">MLFYQTYREHVEQRALEFETVEEREYSKCELESNIQRMHYEHGPRWSERVLGYHIIRPQPTKMGQTHKPPPQITQQLKPVQAEVGRNARFFCSFDGAHPVTVIWFRDGKEIKPSFEFQINTTNTGSALTISKLKPEYAGEYMCRIENVAGTVESLANLTMLKPVDRGVAPDFKQRINDLRSKQNAPSQFSCIVTGTPQPTATWFKDGKQLPNDGRYKIIVDGDRHSLLLSDTLPQDGGIYECVAKNTAGEARCKARLNIILATTGQGAEAGPRLEAPRFSSQ</sequence>
<dbReference type="FunFam" id="2.60.40.10:FF:000612">
    <property type="entry name" value="palladin isoform X1"/>
    <property type="match status" value="1"/>
</dbReference>
<dbReference type="PROSITE" id="PS50835">
    <property type="entry name" value="IG_LIKE"/>
    <property type="match status" value="2"/>
</dbReference>
<evidence type="ECO:0000313" key="3">
    <source>
        <dbReference type="WBParaSite" id="PgB13_g062_t14"/>
    </source>
</evidence>
<dbReference type="FunFam" id="2.60.40.10:FF:001721">
    <property type="entry name" value="KETtiN (Drosophila actin-binding) homolog"/>
    <property type="match status" value="1"/>
</dbReference>
<keyword evidence="2" id="KW-1185">Reference proteome</keyword>